<dbReference type="Proteomes" id="UP000664132">
    <property type="component" value="Unassembled WGS sequence"/>
</dbReference>
<sequence>MVIDSHIYFFAASGIYAQYVSPAICGQAQYTAEDAKFPVFIGEWSLQTLYNNKLEGRKTIYDTQVYAYSKYTSGSAFWNYNMLDNTDPVDGEGITSDYWSWTRLIDQGVVTPKVNSSYCYRGGE</sequence>
<evidence type="ECO:0000313" key="11">
    <source>
        <dbReference type="Proteomes" id="UP000664132"/>
    </source>
</evidence>
<dbReference type="PANTHER" id="PTHR31297">
    <property type="entry name" value="GLUCAN ENDO-1,6-BETA-GLUCOSIDASE B"/>
    <property type="match status" value="1"/>
</dbReference>
<dbReference type="PANTHER" id="PTHR31297:SF1">
    <property type="entry name" value="GLUCAN 1,3-BETA-GLUCOSIDASE I_II-RELATED"/>
    <property type="match status" value="1"/>
</dbReference>
<dbReference type="InterPro" id="IPR050386">
    <property type="entry name" value="Glycosyl_hydrolase_5"/>
</dbReference>
<dbReference type="GO" id="GO:0009251">
    <property type="term" value="P:glucan catabolic process"/>
    <property type="evidence" value="ECO:0007669"/>
    <property type="project" value="TreeGrafter"/>
</dbReference>
<gene>
    <name evidence="10" type="ORF">IFR04_016146</name>
</gene>
<evidence type="ECO:0000256" key="9">
    <source>
        <dbReference type="ARBA" id="ARBA00038929"/>
    </source>
</evidence>
<keyword evidence="5" id="KW-0378">Hydrolase</keyword>
<dbReference type="Gene3D" id="3.20.20.80">
    <property type="entry name" value="Glycosidases"/>
    <property type="match status" value="1"/>
</dbReference>
<evidence type="ECO:0000256" key="2">
    <source>
        <dbReference type="ARBA" id="ARBA00005641"/>
    </source>
</evidence>
<dbReference type="EMBL" id="JAFJYH010000607">
    <property type="protein sequence ID" value="KAG4410719.1"/>
    <property type="molecule type" value="Genomic_DNA"/>
</dbReference>
<keyword evidence="7" id="KW-0961">Cell wall biogenesis/degradation</keyword>
<keyword evidence="11" id="KW-1185">Reference proteome</keyword>
<comment type="similarity">
    <text evidence="2">Belongs to the glycosyl hydrolase 5 (cellulase A) family.</text>
</comment>
<evidence type="ECO:0000313" key="10">
    <source>
        <dbReference type="EMBL" id="KAG4410719.1"/>
    </source>
</evidence>
<proteinExistence type="inferred from homology"/>
<dbReference type="InterPro" id="IPR017853">
    <property type="entry name" value="GH"/>
</dbReference>
<dbReference type="GO" id="GO:0005576">
    <property type="term" value="C:extracellular region"/>
    <property type="evidence" value="ECO:0007669"/>
    <property type="project" value="UniProtKB-SubCell"/>
</dbReference>
<name>A0A8H7SWF3_9HELO</name>
<keyword evidence="6" id="KW-0326">Glycosidase</keyword>
<evidence type="ECO:0000256" key="7">
    <source>
        <dbReference type="ARBA" id="ARBA00023316"/>
    </source>
</evidence>
<comment type="caution">
    <text evidence="10">The sequence shown here is derived from an EMBL/GenBank/DDBJ whole genome shotgun (WGS) entry which is preliminary data.</text>
</comment>
<evidence type="ECO:0000256" key="1">
    <source>
        <dbReference type="ARBA" id="ARBA00004613"/>
    </source>
</evidence>
<evidence type="ECO:0000256" key="3">
    <source>
        <dbReference type="ARBA" id="ARBA00022525"/>
    </source>
</evidence>
<comment type="catalytic activity">
    <reaction evidence="8">
        <text>Successive hydrolysis of beta-D-glucose units from the non-reducing ends of (1-&gt;3)-beta-D-glucans, releasing alpha-glucose.</text>
        <dbReference type="EC" id="3.2.1.58"/>
    </reaction>
</comment>
<dbReference type="SUPFAM" id="SSF51445">
    <property type="entry name" value="(Trans)glycosidases"/>
    <property type="match status" value="1"/>
</dbReference>
<evidence type="ECO:0000256" key="8">
    <source>
        <dbReference type="ARBA" id="ARBA00036824"/>
    </source>
</evidence>
<keyword evidence="3" id="KW-0964">Secreted</keyword>
<dbReference type="GO" id="GO:0071555">
    <property type="term" value="P:cell wall organization"/>
    <property type="evidence" value="ECO:0007669"/>
    <property type="project" value="UniProtKB-KW"/>
</dbReference>
<dbReference type="GO" id="GO:0009986">
    <property type="term" value="C:cell surface"/>
    <property type="evidence" value="ECO:0007669"/>
    <property type="project" value="TreeGrafter"/>
</dbReference>
<dbReference type="EC" id="3.2.1.58" evidence="9"/>
<reference evidence="10" key="1">
    <citation type="submission" date="2021-02" db="EMBL/GenBank/DDBJ databases">
        <title>Genome sequence Cadophora malorum strain M34.</title>
        <authorList>
            <person name="Stefanovic E."/>
            <person name="Vu D."/>
            <person name="Scully C."/>
            <person name="Dijksterhuis J."/>
            <person name="Roader J."/>
            <person name="Houbraken J."/>
        </authorList>
    </citation>
    <scope>NUCLEOTIDE SEQUENCE</scope>
    <source>
        <strain evidence="10">M34</strain>
    </source>
</reference>
<dbReference type="AlphaFoldDB" id="A0A8H7SWF3"/>
<comment type="subcellular location">
    <subcellularLocation>
        <location evidence="1">Secreted</location>
    </subcellularLocation>
</comment>
<organism evidence="10 11">
    <name type="scientific">Cadophora malorum</name>
    <dbReference type="NCBI Taxonomy" id="108018"/>
    <lineage>
        <taxon>Eukaryota</taxon>
        <taxon>Fungi</taxon>
        <taxon>Dikarya</taxon>
        <taxon>Ascomycota</taxon>
        <taxon>Pezizomycotina</taxon>
        <taxon>Leotiomycetes</taxon>
        <taxon>Helotiales</taxon>
        <taxon>Ploettnerulaceae</taxon>
        <taxon>Cadophora</taxon>
    </lineage>
</organism>
<evidence type="ECO:0000256" key="4">
    <source>
        <dbReference type="ARBA" id="ARBA00022729"/>
    </source>
</evidence>
<accession>A0A8H7SWF3</accession>
<evidence type="ECO:0000256" key="5">
    <source>
        <dbReference type="ARBA" id="ARBA00022801"/>
    </source>
</evidence>
<keyword evidence="4" id="KW-0732">Signal</keyword>
<protein>
    <recommendedName>
        <fullName evidence="9">glucan 1,3-beta-glucosidase</fullName>
        <ecNumber evidence="9">3.2.1.58</ecNumber>
    </recommendedName>
</protein>
<evidence type="ECO:0000256" key="6">
    <source>
        <dbReference type="ARBA" id="ARBA00023295"/>
    </source>
</evidence>
<dbReference type="GO" id="GO:0004338">
    <property type="term" value="F:glucan exo-1,3-beta-glucosidase activity"/>
    <property type="evidence" value="ECO:0007669"/>
    <property type="project" value="UniProtKB-EC"/>
</dbReference>
<dbReference type="OrthoDB" id="1887033at2759"/>